<reference evidence="1" key="2">
    <citation type="submission" date="2020-11" db="EMBL/GenBank/DDBJ databases">
        <authorList>
            <person name="McCartney M.A."/>
            <person name="Auch B."/>
            <person name="Kono T."/>
            <person name="Mallez S."/>
            <person name="Becker A."/>
            <person name="Gohl D.M."/>
            <person name="Silverstein K.A.T."/>
            <person name="Koren S."/>
            <person name="Bechman K.B."/>
            <person name="Herman A."/>
            <person name="Abrahante J.E."/>
            <person name="Garbe J."/>
        </authorList>
    </citation>
    <scope>NUCLEOTIDE SEQUENCE</scope>
    <source>
        <strain evidence="1">Duluth1</strain>
        <tissue evidence="1">Whole animal</tissue>
    </source>
</reference>
<organism evidence="1 2">
    <name type="scientific">Dreissena polymorpha</name>
    <name type="common">Zebra mussel</name>
    <name type="synonym">Mytilus polymorpha</name>
    <dbReference type="NCBI Taxonomy" id="45954"/>
    <lineage>
        <taxon>Eukaryota</taxon>
        <taxon>Metazoa</taxon>
        <taxon>Spiralia</taxon>
        <taxon>Lophotrochozoa</taxon>
        <taxon>Mollusca</taxon>
        <taxon>Bivalvia</taxon>
        <taxon>Autobranchia</taxon>
        <taxon>Heteroconchia</taxon>
        <taxon>Euheterodonta</taxon>
        <taxon>Imparidentia</taxon>
        <taxon>Neoheterodontei</taxon>
        <taxon>Myida</taxon>
        <taxon>Dreissenoidea</taxon>
        <taxon>Dreissenidae</taxon>
        <taxon>Dreissena</taxon>
    </lineage>
</organism>
<protein>
    <submittedName>
        <fullName evidence="1">Uncharacterized protein</fullName>
    </submittedName>
</protein>
<comment type="caution">
    <text evidence="1">The sequence shown here is derived from an EMBL/GenBank/DDBJ whole genome shotgun (WGS) entry which is preliminary data.</text>
</comment>
<evidence type="ECO:0000313" key="1">
    <source>
        <dbReference type="EMBL" id="KAH3814223.1"/>
    </source>
</evidence>
<evidence type="ECO:0000313" key="2">
    <source>
        <dbReference type="Proteomes" id="UP000828390"/>
    </source>
</evidence>
<dbReference type="Proteomes" id="UP000828390">
    <property type="component" value="Unassembled WGS sequence"/>
</dbReference>
<name>A0A9D4GC70_DREPO</name>
<dbReference type="AlphaFoldDB" id="A0A9D4GC70"/>
<dbReference type="EMBL" id="JAIWYP010000006">
    <property type="protein sequence ID" value="KAH3814223.1"/>
    <property type="molecule type" value="Genomic_DNA"/>
</dbReference>
<sequence>MLDQFSEQCEKRIVSEVRTGVDGKLNRDNLDIYVKTNDIRMKNKNRDYHVFASDWTPYRITDEDFVTNEWLKTYVESQRCEEKAIKPEMFNPDLITFQSSVKTLVSRELLKIFPEFKWMKLVVPDHIPHHLEEIMSRQTKSFTLPILLKNEAKYDDCVCIMDSYNQQMSDWYRKAGRSKCLTSNKVSFCNIGSYYIYGNFLASVLWCIK</sequence>
<accession>A0A9D4GC70</accession>
<keyword evidence="2" id="KW-1185">Reference proteome</keyword>
<gene>
    <name evidence="1" type="ORF">DPMN_142717</name>
</gene>
<proteinExistence type="predicted"/>
<reference evidence="1" key="1">
    <citation type="journal article" date="2019" name="bioRxiv">
        <title>The Genome of the Zebra Mussel, Dreissena polymorpha: A Resource for Invasive Species Research.</title>
        <authorList>
            <person name="McCartney M.A."/>
            <person name="Auch B."/>
            <person name="Kono T."/>
            <person name="Mallez S."/>
            <person name="Zhang Y."/>
            <person name="Obille A."/>
            <person name="Becker A."/>
            <person name="Abrahante J.E."/>
            <person name="Garbe J."/>
            <person name="Badalamenti J.P."/>
            <person name="Herman A."/>
            <person name="Mangelson H."/>
            <person name="Liachko I."/>
            <person name="Sullivan S."/>
            <person name="Sone E.D."/>
            <person name="Koren S."/>
            <person name="Silverstein K.A.T."/>
            <person name="Beckman K.B."/>
            <person name="Gohl D.M."/>
        </authorList>
    </citation>
    <scope>NUCLEOTIDE SEQUENCE</scope>
    <source>
        <strain evidence="1">Duluth1</strain>
        <tissue evidence="1">Whole animal</tissue>
    </source>
</reference>